<dbReference type="EMBL" id="CP037452">
    <property type="protein sequence ID" value="QDV49567.1"/>
    <property type="molecule type" value="Genomic_DNA"/>
</dbReference>
<dbReference type="KEGG" id="gfm:Enr17x_15870"/>
<evidence type="ECO:0000313" key="3">
    <source>
        <dbReference type="Proteomes" id="UP000318313"/>
    </source>
</evidence>
<name>A0A518I8Z3_9PLAN</name>
<dbReference type="RefSeq" id="WP_145307423.1">
    <property type="nucleotide sequence ID" value="NZ_CP037452.1"/>
</dbReference>
<keyword evidence="1" id="KW-1133">Transmembrane helix</keyword>
<evidence type="ECO:0000256" key="1">
    <source>
        <dbReference type="SAM" id="Phobius"/>
    </source>
</evidence>
<keyword evidence="1" id="KW-0472">Membrane</keyword>
<keyword evidence="3" id="KW-1185">Reference proteome</keyword>
<accession>A0A518I8Z3</accession>
<proteinExistence type="predicted"/>
<keyword evidence="1" id="KW-0812">Transmembrane</keyword>
<evidence type="ECO:0000313" key="2">
    <source>
        <dbReference type="EMBL" id="QDV49567.1"/>
    </source>
</evidence>
<dbReference type="Proteomes" id="UP000318313">
    <property type="component" value="Chromosome"/>
</dbReference>
<gene>
    <name evidence="2" type="ORF">Enr17x_15870</name>
</gene>
<sequence length="96" mass="10872">MFESLTASDWIQIAVLVVTTVGPLAWWMFNMERHASKTATYMELMSASIQEDQAENKEAHEVIHRRIDTTNQKVDSCAKETAEHGIHINNLLSGRS</sequence>
<organism evidence="2 3">
    <name type="scientific">Gimesia fumaroli</name>
    <dbReference type="NCBI Taxonomy" id="2527976"/>
    <lineage>
        <taxon>Bacteria</taxon>
        <taxon>Pseudomonadati</taxon>
        <taxon>Planctomycetota</taxon>
        <taxon>Planctomycetia</taxon>
        <taxon>Planctomycetales</taxon>
        <taxon>Planctomycetaceae</taxon>
        <taxon>Gimesia</taxon>
    </lineage>
</organism>
<reference evidence="2 3" key="1">
    <citation type="submission" date="2019-03" db="EMBL/GenBank/DDBJ databases">
        <title>Deep-cultivation of Planctomycetes and their phenomic and genomic characterization uncovers novel biology.</title>
        <authorList>
            <person name="Wiegand S."/>
            <person name="Jogler M."/>
            <person name="Boedeker C."/>
            <person name="Pinto D."/>
            <person name="Vollmers J."/>
            <person name="Rivas-Marin E."/>
            <person name="Kohn T."/>
            <person name="Peeters S.H."/>
            <person name="Heuer A."/>
            <person name="Rast P."/>
            <person name="Oberbeckmann S."/>
            <person name="Bunk B."/>
            <person name="Jeske O."/>
            <person name="Meyerdierks A."/>
            <person name="Storesund J.E."/>
            <person name="Kallscheuer N."/>
            <person name="Luecker S."/>
            <person name="Lage O.M."/>
            <person name="Pohl T."/>
            <person name="Merkel B.J."/>
            <person name="Hornburger P."/>
            <person name="Mueller R.-W."/>
            <person name="Bruemmer F."/>
            <person name="Labrenz M."/>
            <person name="Spormann A.M."/>
            <person name="Op den Camp H."/>
            <person name="Overmann J."/>
            <person name="Amann R."/>
            <person name="Jetten M.S.M."/>
            <person name="Mascher T."/>
            <person name="Medema M.H."/>
            <person name="Devos D.P."/>
            <person name="Kaster A.-K."/>
            <person name="Ovreas L."/>
            <person name="Rohde M."/>
            <person name="Galperin M.Y."/>
            <person name="Jogler C."/>
        </authorList>
    </citation>
    <scope>NUCLEOTIDE SEQUENCE [LARGE SCALE GENOMIC DNA]</scope>
    <source>
        <strain evidence="2 3">Enr17</strain>
    </source>
</reference>
<feature type="transmembrane region" description="Helical" evidence="1">
    <location>
        <begin position="12"/>
        <end position="29"/>
    </location>
</feature>
<protein>
    <submittedName>
        <fullName evidence="2">Uncharacterized protein</fullName>
    </submittedName>
</protein>
<dbReference type="AlphaFoldDB" id="A0A518I8Z3"/>